<protein>
    <submittedName>
        <fullName evidence="1">Uncharacterized protein</fullName>
    </submittedName>
</protein>
<sequence>MIYNLVATNIVLKQVINVHEGSYKNALKRTRYSRKNIFNIVGFLKSLFKNKNNKKMILNSILSALTFKKSKAKSMRSIYLTQKYNERSITNRYFK</sequence>
<dbReference type="EMBL" id="CP019288">
    <property type="protein sequence ID" value="QHI39299.1"/>
    <property type="molecule type" value="Genomic_DNA"/>
</dbReference>
<dbReference type="AlphaFoldDB" id="A0A7L4ZSC9"/>
<evidence type="ECO:0000313" key="2">
    <source>
        <dbReference type="Proteomes" id="UP000464657"/>
    </source>
</evidence>
<keyword evidence="2" id="KW-1185">Reference proteome</keyword>
<proteinExistence type="predicted"/>
<dbReference type="Proteomes" id="UP000464657">
    <property type="component" value="Chromosome"/>
</dbReference>
<dbReference type="KEGG" id="kan:IMCC3317_47090"/>
<evidence type="ECO:0000313" key="1">
    <source>
        <dbReference type="EMBL" id="QHI39299.1"/>
    </source>
</evidence>
<reference evidence="1 2" key="1">
    <citation type="journal article" date="2013" name="Int. J. Syst. Evol. Microbiol.">
        <title>Kordia antarctica sp. nov., isolated from Antarctic seawater.</title>
        <authorList>
            <person name="Baek K."/>
            <person name="Choi A."/>
            <person name="Kang I."/>
            <person name="Lee K."/>
            <person name="Cho J.C."/>
        </authorList>
    </citation>
    <scope>NUCLEOTIDE SEQUENCE [LARGE SCALE GENOMIC DNA]</scope>
    <source>
        <strain evidence="1 2">IMCC3317</strain>
    </source>
</reference>
<name>A0A7L4ZSC9_9FLAO</name>
<accession>A0A7L4ZSC9</accession>
<organism evidence="1 2">
    <name type="scientific">Kordia antarctica</name>
    <dbReference type="NCBI Taxonomy" id="1218801"/>
    <lineage>
        <taxon>Bacteria</taxon>
        <taxon>Pseudomonadati</taxon>
        <taxon>Bacteroidota</taxon>
        <taxon>Flavobacteriia</taxon>
        <taxon>Flavobacteriales</taxon>
        <taxon>Flavobacteriaceae</taxon>
        <taxon>Kordia</taxon>
    </lineage>
</organism>
<gene>
    <name evidence="1" type="ORF">IMCC3317_47090</name>
</gene>